<dbReference type="SUPFAM" id="SSF55961">
    <property type="entry name" value="Bet v1-like"/>
    <property type="match status" value="1"/>
</dbReference>
<proteinExistence type="predicted"/>
<evidence type="ECO:0000313" key="1">
    <source>
        <dbReference type="EMBL" id="TGE03767.1"/>
    </source>
</evidence>
<dbReference type="EMBL" id="SRLA01000007">
    <property type="protein sequence ID" value="TGE03767.1"/>
    <property type="molecule type" value="Genomic_DNA"/>
</dbReference>
<reference evidence="1 2" key="1">
    <citation type="submission" date="2019-04" db="EMBL/GenBank/DDBJ databases">
        <authorList>
            <person name="Feng G."/>
            <person name="Zhang J."/>
            <person name="Zhu H."/>
        </authorList>
    </citation>
    <scope>NUCLEOTIDE SEQUENCE [LARGE SCALE GENOMIC DNA]</scope>
    <source>
        <strain evidence="1 2">92R-1</strain>
    </source>
</reference>
<dbReference type="RefSeq" id="WP_135436867.1">
    <property type="nucleotide sequence ID" value="NZ_SRLA01000007.1"/>
</dbReference>
<dbReference type="Proteomes" id="UP000298337">
    <property type="component" value="Unassembled WGS sequence"/>
</dbReference>
<sequence length="134" mass="15101">MASTVTKTINIQTSPERVWEFINDLANWPQWAIHNVLSAAPGENGYWNMAGPRGIQHVKMRSNRELGILDQEFNDPVEGNWLVPCRVVAGSEGAHFMMTFTKPAVLADEPFYQAVELIEQEMSKLKELLESTPS</sequence>
<evidence type="ECO:0008006" key="3">
    <source>
        <dbReference type="Google" id="ProtNLM"/>
    </source>
</evidence>
<dbReference type="AlphaFoldDB" id="A0A4Z0NZK9"/>
<name>A0A4Z0NZK9_9BACT</name>
<dbReference type="Gene3D" id="3.30.530.20">
    <property type="match status" value="1"/>
</dbReference>
<dbReference type="InterPro" id="IPR019587">
    <property type="entry name" value="Polyketide_cyclase/dehydratase"/>
</dbReference>
<evidence type="ECO:0000313" key="2">
    <source>
        <dbReference type="Proteomes" id="UP000298337"/>
    </source>
</evidence>
<dbReference type="Pfam" id="PF10604">
    <property type="entry name" value="Polyketide_cyc2"/>
    <property type="match status" value="1"/>
</dbReference>
<accession>A0A4Z0NZK9</accession>
<keyword evidence="2" id="KW-1185">Reference proteome</keyword>
<dbReference type="OrthoDB" id="880456at2"/>
<comment type="caution">
    <text evidence="1">The sequence shown here is derived from an EMBL/GenBank/DDBJ whole genome shotgun (WGS) entry which is preliminary data.</text>
</comment>
<organism evidence="1 2">
    <name type="scientific">Hymenobacter fodinae</name>
    <dbReference type="NCBI Taxonomy" id="2510796"/>
    <lineage>
        <taxon>Bacteria</taxon>
        <taxon>Pseudomonadati</taxon>
        <taxon>Bacteroidota</taxon>
        <taxon>Cytophagia</taxon>
        <taxon>Cytophagales</taxon>
        <taxon>Hymenobacteraceae</taxon>
        <taxon>Hymenobacter</taxon>
    </lineage>
</organism>
<protein>
    <recommendedName>
        <fullName evidence="3">Polyketide cyclase/dehydrase/lipid transport protein</fullName>
    </recommendedName>
</protein>
<gene>
    <name evidence="1" type="ORF">EU556_24460</name>
</gene>
<dbReference type="InterPro" id="IPR023393">
    <property type="entry name" value="START-like_dom_sf"/>
</dbReference>